<evidence type="ECO:0000256" key="4">
    <source>
        <dbReference type="PROSITE-ProRule" id="PRU00335"/>
    </source>
</evidence>
<dbReference type="SUPFAM" id="SSF46689">
    <property type="entry name" value="Homeodomain-like"/>
    <property type="match status" value="1"/>
</dbReference>
<keyword evidence="1" id="KW-0805">Transcription regulation</keyword>
<dbReference type="Proteomes" id="UP000186758">
    <property type="component" value="Unassembled WGS sequence"/>
</dbReference>
<keyword evidence="3" id="KW-0804">Transcription</keyword>
<reference evidence="7 9" key="2">
    <citation type="submission" date="2016-11" db="EMBL/GenBank/DDBJ databases">
        <title>Description of two novel members of the family Erysipelotrichaceae: Ileibacterium lipovorans gen. nov., sp. nov. and Dubosiella newyorkensis, gen. nov., sp. nov.</title>
        <authorList>
            <person name="Cox L.M."/>
            <person name="Sohn J."/>
            <person name="Tyrrell K.L."/>
            <person name="Citron D.M."/>
            <person name="Lawson P.A."/>
            <person name="Patel N.B."/>
            <person name="Iizumi T."/>
            <person name="Perez-Perez G.I."/>
            <person name="Goldstein E.J."/>
            <person name="Blaser M.J."/>
        </authorList>
    </citation>
    <scope>NUCLEOTIDE SEQUENCE [LARGE SCALE GENOMIC DNA]</scope>
    <source>
        <strain evidence="7 9">NYU-BL-K8</strain>
    </source>
</reference>
<dbReference type="EMBL" id="CP011391">
    <property type="protein sequence ID" value="AMK55132.1"/>
    <property type="molecule type" value="Genomic_DNA"/>
</dbReference>
<dbReference type="Pfam" id="PF00440">
    <property type="entry name" value="TetR_N"/>
    <property type="match status" value="1"/>
</dbReference>
<evidence type="ECO:0000256" key="3">
    <source>
        <dbReference type="ARBA" id="ARBA00023163"/>
    </source>
</evidence>
<name>A0A140DWV5_9FIRM</name>
<dbReference type="KEGG" id="fro:AALO17_19980"/>
<dbReference type="InterPro" id="IPR050624">
    <property type="entry name" value="HTH-type_Tx_Regulator"/>
</dbReference>
<evidence type="ECO:0000313" key="6">
    <source>
        <dbReference type="EMBL" id="AMK55132.1"/>
    </source>
</evidence>
<evidence type="ECO:0000256" key="1">
    <source>
        <dbReference type="ARBA" id="ARBA00023015"/>
    </source>
</evidence>
<dbReference type="PROSITE" id="PS01081">
    <property type="entry name" value="HTH_TETR_1"/>
    <property type="match status" value="1"/>
</dbReference>
<dbReference type="InterPro" id="IPR001647">
    <property type="entry name" value="HTH_TetR"/>
</dbReference>
<evidence type="ECO:0000313" key="7">
    <source>
        <dbReference type="EMBL" id="OLU44250.1"/>
    </source>
</evidence>
<dbReference type="OrthoDB" id="9812484at2"/>
<dbReference type="PANTHER" id="PTHR43479:SF11">
    <property type="entry name" value="ACREF_ENVCD OPERON REPRESSOR-RELATED"/>
    <property type="match status" value="1"/>
</dbReference>
<dbReference type="GO" id="GO:0045892">
    <property type="term" value="P:negative regulation of DNA-templated transcription"/>
    <property type="evidence" value="ECO:0007669"/>
    <property type="project" value="UniProtKB-ARBA"/>
</dbReference>
<gene>
    <name evidence="6" type="ORF">AALO17_19980</name>
    <name evidence="7" type="ORF">BO223_08745</name>
</gene>
<evidence type="ECO:0000256" key="2">
    <source>
        <dbReference type="ARBA" id="ARBA00023125"/>
    </source>
</evidence>
<dbReference type="PATRIC" id="fig|1702221.3.peg.1945"/>
<evidence type="ECO:0000259" key="5">
    <source>
        <dbReference type="PROSITE" id="PS50977"/>
    </source>
</evidence>
<organism evidence="6 8">
    <name type="scientific">Faecalibaculum rodentium</name>
    <dbReference type="NCBI Taxonomy" id="1702221"/>
    <lineage>
        <taxon>Bacteria</taxon>
        <taxon>Bacillati</taxon>
        <taxon>Bacillota</taxon>
        <taxon>Erysipelotrichia</taxon>
        <taxon>Erysipelotrichales</taxon>
        <taxon>Erysipelotrichaceae</taxon>
        <taxon>Faecalibaculum</taxon>
    </lineage>
</organism>
<accession>A0A140DWV5</accession>
<dbReference type="GO" id="GO:0003677">
    <property type="term" value="F:DNA binding"/>
    <property type="evidence" value="ECO:0007669"/>
    <property type="project" value="UniProtKB-UniRule"/>
</dbReference>
<dbReference type="PROSITE" id="PS50977">
    <property type="entry name" value="HTH_TETR_2"/>
    <property type="match status" value="1"/>
</dbReference>
<dbReference type="Proteomes" id="UP000069771">
    <property type="component" value="Chromosome"/>
</dbReference>
<dbReference type="PANTHER" id="PTHR43479">
    <property type="entry name" value="ACREF/ENVCD OPERON REPRESSOR-RELATED"/>
    <property type="match status" value="1"/>
</dbReference>
<sequence length="223" mass="25078">MKSKVQENKKQKMDRLVASASRLFTETGVEKVSVEEIARQAGVAKGTFYLYFHDKEQLRDLIISREAARLFETADECLRTSPQASFVDAVIFMIDNVLSQLEARATLLKFIRRSLTFAVFHENISGLMQEEQFALYPRFLDLAQSYGWQLKNPYKTLFLVVELASGTCYSCLIDSKPCSMEDMKPVLYSSIRAILESAKKPVQPPAARISEAASLADANANMA</sequence>
<protein>
    <recommendedName>
        <fullName evidence="5">HTH tetR-type domain-containing protein</fullName>
    </recommendedName>
</protein>
<keyword evidence="2 4" id="KW-0238">DNA-binding</keyword>
<dbReference type="InterPro" id="IPR023772">
    <property type="entry name" value="DNA-bd_HTH_TetR-type_CS"/>
</dbReference>
<dbReference type="EMBL" id="MPJZ01000073">
    <property type="protein sequence ID" value="OLU44250.1"/>
    <property type="molecule type" value="Genomic_DNA"/>
</dbReference>
<evidence type="ECO:0000313" key="8">
    <source>
        <dbReference type="Proteomes" id="UP000069771"/>
    </source>
</evidence>
<proteinExistence type="predicted"/>
<dbReference type="GeneID" id="78478603"/>
<dbReference type="InterPro" id="IPR009057">
    <property type="entry name" value="Homeodomain-like_sf"/>
</dbReference>
<feature type="DNA-binding region" description="H-T-H motif" evidence="4">
    <location>
        <begin position="33"/>
        <end position="52"/>
    </location>
</feature>
<keyword evidence="8" id="KW-1185">Reference proteome</keyword>
<evidence type="ECO:0000313" key="9">
    <source>
        <dbReference type="Proteomes" id="UP000186758"/>
    </source>
</evidence>
<dbReference type="PRINTS" id="PR00455">
    <property type="entry name" value="HTHTETR"/>
</dbReference>
<dbReference type="RefSeq" id="WP_067558422.1">
    <property type="nucleotide sequence ID" value="NZ_CAKOCV010000024.1"/>
</dbReference>
<feature type="domain" description="HTH tetR-type" evidence="5">
    <location>
        <begin position="10"/>
        <end position="70"/>
    </location>
</feature>
<reference evidence="6 8" key="1">
    <citation type="journal article" date="2016" name="Gut Pathog.">
        <title>Whole genome sequencing of "Faecalibaculum rodentium" ALO17, isolated from C57BL/6J laboratory mouse feces.</title>
        <authorList>
            <person name="Lim S."/>
            <person name="Chang D.H."/>
            <person name="Ahn S."/>
            <person name="Kim B.C."/>
        </authorList>
    </citation>
    <scope>NUCLEOTIDE SEQUENCE [LARGE SCALE GENOMIC DNA]</scope>
    <source>
        <strain evidence="6 8">Alo17</strain>
    </source>
</reference>
<dbReference type="AlphaFoldDB" id="A0A140DWV5"/>
<dbReference type="FunFam" id="1.10.10.60:FF:000141">
    <property type="entry name" value="TetR family transcriptional regulator"/>
    <property type="match status" value="1"/>
</dbReference>
<dbReference type="Gene3D" id="1.10.357.10">
    <property type="entry name" value="Tetracycline Repressor, domain 2"/>
    <property type="match status" value="1"/>
</dbReference>
<dbReference type="STRING" id="1702221.AALO17_19980"/>